<dbReference type="GO" id="GO:0005975">
    <property type="term" value="P:carbohydrate metabolic process"/>
    <property type="evidence" value="ECO:0007669"/>
    <property type="project" value="InterPro"/>
</dbReference>
<dbReference type="Gene3D" id="2.60.120.200">
    <property type="match status" value="1"/>
</dbReference>
<name>A0A5C1QCM9_9SPIO</name>
<reference evidence="3 4" key="2">
    <citation type="submission" date="2019-09" db="EMBL/GenBank/DDBJ databases">
        <title>Complete Genome Sequence and Methylome Analysis of free living Spirochaetas.</title>
        <authorList>
            <person name="Leshcheva N."/>
            <person name="Mikheeva N."/>
        </authorList>
    </citation>
    <scope>NUCLEOTIDE SEQUENCE [LARGE SCALE GENOMIC DNA]</scope>
    <source>
        <strain evidence="3 4">P</strain>
    </source>
</reference>
<dbReference type="RefSeq" id="WP_149567673.1">
    <property type="nucleotide sequence ID" value="NZ_CP035807.1"/>
</dbReference>
<gene>
    <name evidence="3" type="ORF">EW093_06850</name>
</gene>
<protein>
    <submittedName>
        <fullName evidence="3">Glycoside hydrolase family 16 protein</fullName>
    </submittedName>
</protein>
<dbReference type="KEGG" id="sper:EW093_06850"/>
<evidence type="ECO:0000313" key="4">
    <source>
        <dbReference type="Proteomes" id="UP000323824"/>
    </source>
</evidence>
<dbReference type="PROSITE" id="PS51762">
    <property type="entry name" value="GH16_2"/>
    <property type="match status" value="1"/>
</dbReference>
<dbReference type="InterPro" id="IPR000757">
    <property type="entry name" value="Beta-glucanase-like"/>
</dbReference>
<feature type="domain" description="GH16" evidence="2">
    <location>
        <begin position="40"/>
        <end position="319"/>
    </location>
</feature>
<dbReference type="Proteomes" id="UP000323824">
    <property type="component" value="Chromosome"/>
</dbReference>
<dbReference type="SUPFAM" id="SSF49899">
    <property type="entry name" value="Concanavalin A-like lectins/glucanases"/>
    <property type="match status" value="1"/>
</dbReference>
<organism evidence="3 4">
    <name type="scientific">Thiospirochaeta perfilievii</name>
    <dbReference type="NCBI Taxonomy" id="252967"/>
    <lineage>
        <taxon>Bacteria</taxon>
        <taxon>Pseudomonadati</taxon>
        <taxon>Spirochaetota</taxon>
        <taxon>Spirochaetia</taxon>
        <taxon>Spirochaetales</taxon>
        <taxon>Spirochaetaceae</taxon>
        <taxon>Thiospirochaeta</taxon>
    </lineage>
</organism>
<dbReference type="Pfam" id="PF00722">
    <property type="entry name" value="Glyco_hydro_16"/>
    <property type="match status" value="1"/>
</dbReference>
<keyword evidence="3" id="KW-0378">Hydrolase</keyword>
<dbReference type="PANTHER" id="PTHR10963:SF55">
    <property type="entry name" value="GLYCOSIDE HYDROLASE FAMILY 16 PROTEIN"/>
    <property type="match status" value="1"/>
</dbReference>
<keyword evidence="4" id="KW-1185">Reference proteome</keyword>
<dbReference type="GO" id="GO:0004553">
    <property type="term" value="F:hydrolase activity, hydrolyzing O-glycosyl compounds"/>
    <property type="evidence" value="ECO:0007669"/>
    <property type="project" value="InterPro"/>
</dbReference>
<evidence type="ECO:0000313" key="3">
    <source>
        <dbReference type="EMBL" id="QEN04426.1"/>
    </source>
</evidence>
<dbReference type="AlphaFoldDB" id="A0A5C1QCM9"/>
<comment type="similarity">
    <text evidence="1">Belongs to the glycosyl hydrolase 16 family.</text>
</comment>
<proteinExistence type="inferred from homology"/>
<dbReference type="PROSITE" id="PS51257">
    <property type="entry name" value="PROKAR_LIPOPROTEIN"/>
    <property type="match status" value="1"/>
</dbReference>
<dbReference type="CDD" id="cd08023">
    <property type="entry name" value="GH16_laminarinase_like"/>
    <property type="match status" value="1"/>
</dbReference>
<accession>A0A5C1QCM9</accession>
<dbReference type="InterPro" id="IPR013320">
    <property type="entry name" value="ConA-like_dom_sf"/>
</dbReference>
<reference evidence="3 4" key="1">
    <citation type="submission" date="2019-02" db="EMBL/GenBank/DDBJ databases">
        <authorList>
            <person name="Fomenkov A."/>
            <person name="Dubinina G."/>
            <person name="Grabovich M."/>
            <person name="Vincze T."/>
            <person name="Roberts R.J."/>
        </authorList>
    </citation>
    <scope>NUCLEOTIDE SEQUENCE [LARGE SCALE GENOMIC DNA]</scope>
    <source>
        <strain evidence="3 4">P</strain>
    </source>
</reference>
<sequence length="319" mass="36261">MLIFTKEGMFASTLILLSSIFFISCDYGNLISNTNEEIVLEEPNLTINNFYIDPNKWELQWSDEFDDNNFDTNIWHRQIWLNPPNNEWEQYTGDPNTAYEQDGCMILKAEKKTGLPNSPGNYTSARVISNPGGQNGNSGSDGKVFKYGKIAAKIQLPYGKGIWPAFWMLGDNINETGGTTPWPSCGEIDILETGFAGNKDGYWGNATLGGALHYDTSVDNKATSWAYDTDHISLNSGKFADDFHIFEIEWNATEIIWKVDGTQYFRKDISDPIFNEFRNNFYVIFNIAIGGNLTDSPDDSTVFPQYMKIDWIRHYTKIE</sequence>
<dbReference type="PANTHER" id="PTHR10963">
    <property type="entry name" value="GLYCOSYL HYDROLASE-RELATED"/>
    <property type="match status" value="1"/>
</dbReference>
<evidence type="ECO:0000259" key="2">
    <source>
        <dbReference type="PROSITE" id="PS51762"/>
    </source>
</evidence>
<dbReference type="InterPro" id="IPR050546">
    <property type="entry name" value="Glycosyl_Hydrlase_16"/>
</dbReference>
<dbReference type="EMBL" id="CP035807">
    <property type="protein sequence ID" value="QEN04426.1"/>
    <property type="molecule type" value="Genomic_DNA"/>
</dbReference>
<evidence type="ECO:0000256" key="1">
    <source>
        <dbReference type="ARBA" id="ARBA00006865"/>
    </source>
</evidence>
<dbReference type="OrthoDB" id="9809583at2"/>